<name>A0A327QHQ0_9BACT</name>
<dbReference type="Pfam" id="PF00589">
    <property type="entry name" value="Phage_integrase"/>
    <property type="match status" value="1"/>
</dbReference>
<dbReference type="GO" id="GO:0003677">
    <property type="term" value="F:DNA binding"/>
    <property type="evidence" value="ECO:0007669"/>
    <property type="project" value="UniProtKB-KW"/>
</dbReference>
<evidence type="ECO:0000259" key="4">
    <source>
        <dbReference type="PROSITE" id="PS51898"/>
    </source>
</evidence>
<protein>
    <submittedName>
        <fullName evidence="5">Site-specific recombinase XerD</fullName>
    </submittedName>
</protein>
<dbReference type="InterPro" id="IPR035386">
    <property type="entry name" value="Arm-DNA-bind_5"/>
</dbReference>
<dbReference type="InterPro" id="IPR050090">
    <property type="entry name" value="Tyrosine_recombinase_XerCD"/>
</dbReference>
<dbReference type="PROSITE" id="PS51898">
    <property type="entry name" value="TYR_RECOMBINASE"/>
    <property type="match status" value="1"/>
</dbReference>
<dbReference type="PANTHER" id="PTHR30349">
    <property type="entry name" value="PHAGE INTEGRASE-RELATED"/>
    <property type="match status" value="1"/>
</dbReference>
<evidence type="ECO:0000313" key="5">
    <source>
        <dbReference type="EMBL" id="RAJ04079.1"/>
    </source>
</evidence>
<dbReference type="Gene3D" id="1.10.150.130">
    <property type="match status" value="1"/>
</dbReference>
<dbReference type="GO" id="GO:0015074">
    <property type="term" value="P:DNA integration"/>
    <property type="evidence" value="ECO:0007669"/>
    <property type="project" value="InterPro"/>
</dbReference>
<dbReference type="SUPFAM" id="SSF56349">
    <property type="entry name" value="DNA breaking-rejoining enzymes"/>
    <property type="match status" value="1"/>
</dbReference>
<dbReference type="InterPro" id="IPR013762">
    <property type="entry name" value="Integrase-like_cat_sf"/>
</dbReference>
<accession>A0A327QHQ0</accession>
<evidence type="ECO:0000256" key="2">
    <source>
        <dbReference type="ARBA" id="ARBA00023125"/>
    </source>
</evidence>
<dbReference type="InterPro" id="IPR010998">
    <property type="entry name" value="Integrase_recombinase_N"/>
</dbReference>
<evidence type="ECO:0000256" key="1">
    <source>
        <dbReference type="ARBA" id="ARBA00008857"/>
    </source>
</evidence>
<dbReference type="CDD" id="cd01185">
    <property type="entry name" value="INTN1_C_like"/>
    <property type="match status" value="1"/>
</dbReference>
<dbReference type="GO" id="GO:0006310">
    <property type="term" value="P:DNA recombination"/>
    <property type="evidence" value="ECO:0007669"/>
    <property type="project" value="UniProtKB-KW"/>
</dbReference>
<dbReference type="Pfam" id="PF13102">
    <property type="entry name" value="Phage_int_SAM_5"/>
    <property type="match status" value="1"/>
</dbReference>
<dbReference type="PANTHER" id="PTHR30349:SF64">
    <property type="entry name" value="PROPHAGE INTEGRASE INTD-RELATED"/>
    <property type="match status" value="1"/>
</dbReference>
<dbReference type="Gene3D" id="1.10.443.10">
    <property type="entry name" value="Intergrase catalytic core"/>
    <property type="match status" value="1"/>
</dbReference>
<feature type="domain" description="Tyr recombinase" evidence="4">
    <location>
        <begin position="220"/>
        <end position="400"/>
    </location>
</feature>
<sequence>MEGTRIFISFFLYKSRKTTKGIIPIFARISYEGKRLNHNTGLFIDEKSWDGKKYLVKGNKPESLEINKSLAALKTRILQIHNNLNEQEISISIEVIKQRLAGKDIEKKTLLEAFTYHDNLLLKDVGTKNSRATLTKYRTLQNKVTKYIQQYYKRKDIFLKELNHEFVVNFEIYLKVTEQIIHNPAIKYIQHLKKIVNLSIAHSWITVNPFRNFKCSIKAVERGYLTNEDLSKIEAKHISNARLCRVRDIFLFSCYTGLAYADVSQLKPANIVTGVDGEKWINTFRQKTNVRTSVPLLPKALSILTPYLENAAAEIFPIISNQKINAYLKEIGDICDISKKLTFHLARHTFATTITLSNGVPIESVSKLLGHTNLKTTQVYAKVVDTKISQDMQQLKSILSDKTQLDK</sequence>
<dbReference type="EMBL" id="QLLL01000005">
    <property type="protein sequence ID" value="RAJ04079.1"/>
    <property type="molecule type" value="Genomic_DNA"/>
</dbReference>
<dbReference type="AlphaFoldDB" id="A0A327QHQ0"/>
<comment type="caution">
    <text evidence="5">The sequence shown here is derived from an EMBL/GenBank/DDBJ whole genome shotgun (WGS) entry which is preliminary data.</text>
</comment>
<dbReference type="Proteomes" id="UP000249547">
    <property type="component" value="Unassembled WGS sequence"/>
</dbReference>
<gene>
    <name evidence="5" type="ORF">LX64_02956</name>
</gene>
<keyword evidence="2" id="KW-0238">DNA-binding</keyword>
<keyword evidence="3" id="KW-0233">DNA recombination</keyword>
<proteinExistence type="inferred from homology"/>
<comment type="similarity">
    <text evidence="1">Belongs to the 'phage' integrase family.</text>
</comment>
<keyword evidence="6" id="KW-1185">Reference proteome</keyword>
<dbReference type="OrthoDB" id="892893at2"/>
<dbReference type="RefSeq" id="WP_158538629.1">
    <property type="nucleotide sequence ID" value="NZ_QLLL01000005.1"/>
</dbReference>
<dbReference type="Pfam" id="PF17293">
    <property type="entry name" value="Arm-DNA-bind_5"/>
    <property type="match status" value="1"/>
</dbReference>
<reference evidence="5 6" key="1">
    <citation type="submission" date="2018-06" db="EMBL/GenBank/DDBJ databases">
        <title>Genomic Encyclopedia of Archaeal and Bacterial Type Strains, Phase II (KMG-II): from individual species to whole genera.</title>
        <authorList>
            <person name="Goeker M."/>
        </authorList>
    </citation>
    <scope>NUCLEOTIDE SEQUENCE [LARGE SCALE GENOMIC DNA]</scope>
    <source>
        <strain evidence="5 6">DSM 23857</strain>
    </source>
</reference>
<evidence type="ECO:0000313" key="6">
    <source>
        <dbReference type="Proteomes" id="UP000249547"/>
    </source>
</evidence>
<dbReference type="InterPro" id="IPR025269">
    <property type="entry name" value="SAM-like_dom"/>
</dbReference>
<organism evidence="5 6">
    <name type="scientific">Chitinophaga skermanii</name>
    <dbReference type="NCBI Taxonomy" id="331697"/>
    <lineage>
        <taxon>Bacteria</taxon>
        <taxon>Pseudomonadati</taxon>
        <taxon>Bacteroidota</taxon>
        <taxon>Chitinophagia</taxon>
        <taxon>Chitinophagales</taxon>
        <taxon>Chitinophagaceae</taxon>
        <taxon>Chitinophaga</taxon>
    </lineage>
</organism>
<evidence type="ECO:0000256" key="3">
    <source>
        <dbReference type="ARBA" id="ARBA00023172"/>
    </source>
</evidence>
<dbReference type="InterPro" id="IPR011010">
    <property type="entry name" value="DNA_brk_join_enz"/>
</dbReference>
<dbReference type="InterPro" id="IPR002104">
    <property type="entry name" value="Integrase_catalytic"/>
</dbReference>